<name>A0A0S3J2H2_9CUCU</name>
<dbReference type="InterPro" id="IPR006170">
    <property type="entry name" value="PBP/GOBP"/>
</dbReference>
<dbReference type="Pfam" id="PF01395">
    <property type="entry name" value="PBP_GOBP"/>
    <property type="match status" value="1"/>
</dbReference>
<reference evidence="1" key="1">
    <citation type="journal article" date="2015" name="BMC Genomics">
        <title>Candidate chemosensory genes identified in Colaphellus bowringi by antennal transcriptome analysis.</title>
        <authorList>
            <person name="Li X.M."/>
            <person name="Zhu X.Y."/>
            <person name="Wang Z.Q."/>
            <person name="Wang Y."/>
            <person name="He P."/>
            <person name="Chen G."/>
            <person name="Sun L."/>
            <person name="Deng D.G."/>
            <person name="Zhang Y.N."/>
        </authorList>
    </citation>
    <scope>NUCLEOTIDE SEQUENCE</scope>
</reference>
<dbReference type="Gene3D" id="1.10.238.20">
    <property type="entry name" value="Pheromone/general odorant binding protein domain"/>
    <property type="match status" value="1"/>
</dbReference>
<dbReference type="EMBL" id="KT381486">
    <property type="protein sequence ID" value="ALR72492.1"/>
    <property type="molecule type" value="mRNA"/>
</dbReference>
<dbReference type="CDD" id="cd23992">
    <property type="entry name" value="PBP_GOBP"/>
    <property type="match status" value="1"/>
</dbReference>
<dbReference type="GO" id="GO:0005549">
    <property type="term" value="F:odorant binding"/>
    <property type="evidence" value="ECO:0007669"/>
    <property type="project" value="InterPro"/>
</dbReference>
<evidence type="ECO:0000313" key="1">
    <source>
        <dbReference type="EMBL" id="ALR72492.1"/>
    </source>
</evidence>
<reference evidence="1" key="2">
    <citation type="submission" date="2015-08" db="EMBL/GenBank/DDBJ databases">
        <authorList>
            <person name="Babu N.S."/>
            <person name="Beckwith C.J."/>
            <person name="Beseler K.G."/>
            <person name="Brison A."/>
            <person name="Carone J.V."/>
            <person name="Caskin T.P."/>
            <person name="Diamond M."/>
            <person name="Durham M.E."/>
            <person name="Foxe J.M."/>
            <person name="Go M."/>
            <person name="Henderson B.A."/>
            <person name="Jones I.B."/>
            <person name="McGettigan J.A."/>
            <person name="Micheletti S.J."/>
            <person name="Nasrallah M.E."/>
            <person name="Ortiz D."/>
            <person name="Piller C.R."/>
            <person name="Privatt S.R."/>
            <person name="Schneider S.L."/>
            <person name="Sharp S."/>
            <person name="Smith T.C."/>
            <person name="Stanton J.D."/>
            <person name="Ullery H.E."/>
            <person name="Wilson R.J."/>
            <person name="Serrano M.G."/>
            <person name="Buck G."/>
            <person name="Lee V."/>
            <person name="Wang Y."/>
            <person name="Carvalho R."/>
            <person name="Voegtly L."/>
            <person name="Shi R."/>
            <person name="Duckworth R."/>
            <person name="Johnson A."/>
            <person name="Loviza R."/>
            <person name="Walstead R."/>
            <person name="Shah Z."/>
            <person name="Kiflezghi M."/>
            <person name="Wade K."/>
            <person name="Ball S.L."/>
            <person name="Bradley K.W."/>
            <person name="Asai D.J."/>
            <person name="Bowman C.A."/>
            <person name="Russell D.A."/>
            <person name="Pope W.H."/>
            <person name="Jacobs-Sera D."/>
            <person name="Hendrix R.W."/>
            <person name="Hatfull G.F."/>
        </authorList>
    </citation>
    <scope>NUCLEOTIDE SEQUENCE</scope>
</reference>
<dbReference type="AlphaFoldDB" id="A0A0S3J2H2"/>
<organism evidence="1">
    <name type="scientific">Colaphellus bowringi</name>
    <dbReference type="NCBI Taxonomy" id="561076"/>
    <lineage>
        <taxon>Eukaryota</taxon>
        <taxon>Metazoa</taxon>
        <taxon>Ecdysozoa</taxon>
        <taxon>Arthropoda</taxon>
        <taxon>Hexapoda</taxon>
        <taxon>Insecta</taxon>
        <taxon>Pterygota</taxon>
        <taxon>Neoptera</taxon>
        <taxon>Endopterygota</taxon>
        <taxon>Coleoptera</taxon>
        <taxon>Polyphaga</taxon>
        <taxon>Cucujiformia</taxon>
        <taxon>Chrysomeloidea</taxon>
        <taxon>Chrysomelidae</taxon>
        <taxon>Chrysomelinae</taxon>
        <taxon>Chrysomelini</taxon>
        <taxon>Colaphellus</taxon>
    </lineage>
</organism>
<sequence length="113" mass="13513">MKHREEIGLECLRQVNIQRDTIENAKATLNFPEDRKYKDFLACSYKKQGFQSQDGVILYNSIKDFLSRYYKRNDLKVMDNCKENIREDHGEMALNALRCIMDNLKNMEEKSRR</sequence>
<proteinExistence type="evidence at transcript level"/>
<dbReference type="SUPFAM" id="SSF47565">
    <property type="entry name" value="Insect pheromone/odorant-binding proteins"/>
    <property type="match status" value="1"/>
</dbReference>
<dbReference type="InterPro" id="IPR036728">
    <property type="entry name" value="PBP_GOBP_sf"/>
</dbReference>
<accession>A0A0S3J2H2</accession>
<dbReference type="SMART" id="SM00708">
    <property type="entry name" value="PhBP"/>
    <property type="match status" value="1"/>
</dbReference>
<protein>
    <submittedName>
        <fullName evidence="1">Odorant binding protein 4</fullName>
    </submittedName>
</protein>